<feature type="region of interest" description="Disordered" evidence="1">
    <location>
        <begin position="109"/>
        <end position="177"/>
    </location>
</feature>
<keyword evidence="3" id="KW-1185">Reference proteome</keyword>
<evidence type="ECO:0000313" key="3">
    <source>
        <dbReference type="Proteomes" id="UP001215280"/>
    </source>
</evidence>
<dbReference type="AlphaFoldDB" id="A0AAD7JAG7"/>
<feature type="compositionally biased region" description="Low complexity" evidence="1">
    <location>
        <begin position="147"/>
        <end position="156"/>
    </location>
</feature>
<evidence type="ECO:0000256" key="1">
    <source>
        <dbReference type="SAM" id="MobiDB-lite"/>
    </source>
</evidence>
<evidence type="ECO:0000313" key="2">
    <source>
        <dbReference type="EMBL" id="KAJ7758133.1"/>
    </source>
</evidence>
<organism evidence="2 3">
    <name type="scientific">Mycena maculata</name>
    <dbReference type="NCBI Taxonomy" id="230809"/>
    <lineage>
        <taxon>Eukaryota</taxon>
        <taxon>Fungi</taxon>
        <taxon>Dikarya</taxon>
        <taxon>Basidiomycota</taxon>
        <taxon>Agaricomycotina</taxon>
        <taxon>Agaricomycetes</taxon>
        <taxon>Agaricomycetidae</taxon>
        <taxon>Agaricales</taxon>
        <taxon>Marasmiineae</taxon>
        <taxon>Mycenaceae</taxon>
        <taxon>Mycena</taxon>
    </lineage>
</organism>
<name>A0AAD7JAG7_9AGAR</name>
<feature type="compositionally biased region" description="Polar residues" evidence="1">
    <location>
        <begin position="23"/>
        <end position="32"/>
    </location>
</feature>
<gene>
    <name evidence="2" type="ORF">DFH07DRAFT_456155</name>
</gene>
<comment type="caution">
    <text evidence="2">The sequence shown here is derived from an EMBL/GenBank/DDBJ whole genome shotgun (WGS) entry which is preliminary data.</text>
</comment>
<reference evidence="2" key="1">
    <citation type="submission" date="2023-03" db="EMBL/GenBank/DDBJ databases">
        <title>Massive genome expansion in bonnet fungi (Mycena s.s.) driven by repeated elements and novel gene families across ecological guilds.</title>
        <authorList>
            <consortium name="Lawrence Berkeley National Laboratory"/>
            <person name="Harder C.B."/>
            <person name="Miyauchi S."/>
            <person name="Viragh M."/>
            <person name="Kuo A."/>
            <person name="Thoen E."/>
            <person name="Andreopoulos B."/>
            <person name="Lu D."/>
            <person name="Skrede I."/>
            <person name="Drula E."/>
            <person name="Henrissat B."/>
            <person name="Morin E."/>
            <person name="Kohler A."/>
            <person name="Barry K."/>
            <person name="LaButti K."/>
            <person name="Morin E."/>
            <person name="Salamov A."/>
            <person name="Lipzen A."/>
            <person name="Mereny Z."/>
            <person name="Hegedus B."/>
            <person name="Baldrian P."/>
            <person name="Stursova M."/>
            <person name="Weitz H."/>
            <person name="Taylor A."/>
            <person name="Grigoriev I.V."/>
            <person name="Nagy L.G."/>
            <person name="Martin F."/>
            <person name="Kauserud H."/>
        </authorList>
    </citation>
    <scope>NUCLEOTIDE SEQUENCE</scope>
    <source>
        <strain evidence="2">CBHHK188m</strain>
    </source>
</reference>
<protein>
    <submittedName>
        <fullName evidence="2">Uncharacterized protein</fullName>
    </submittedName>
</protein>
<dbReference type="EMBL" id="JARJLG010000056">
    <property type="protein sequence ID" value="KAJ7758133.1"/>
    <property type="molecule type" value="Genomic_DNA"/>
</dbReference>
<sequence length="177" mass="19455">MTTYQASPSEMFRSPASRFRSVSAGNSPQRVMSPQFPPSGSPRPLYDGYSGLEDQFNTFAFMGRPSSAHTSRAAMPPQGYPRLPHGMPPPIVSGSPDDAFDAFNSSMLLQDASPMRRRSNVYQPLPPGGSAYPYPTYPGPLPPPAPHGQYPPNASSPRRRSHTPSPEFFDLRQLPRY</sequence>
<feature type="compositionally biased region" description="Pro residues" evidence="1">
    <location>
        <begin position="135"/>
        <end position="146"/>
    </location>
</feature>
<dbReference type="Proteomes" id="UP001215280">
    <property type="component" value="Unassembled WGS sequence"/>
</dbReference>
<feature type="region of interest" description="Disordered" evidence="1">
    <location>
        <begin position="1"/>
        <end position="49"/>
    </location>
</feature>
<feature type="region of interest" description="Disordered" evidence="1">
    <location>
        <begin position="64"/>
        <end position="97"/>
    </location>
</feature>
<accession>A0AAD7JAG7</accession>
<proteinExistence type="predicted"/>